<sequence length="908" mass="102539">KIDRLMEKFASRYYVCNPTQDFFASADTAYVLAYSIIMLTTDLHSSQVKKKMTKEEFIRNNRGINDSEDLPQEYLSNIYEEIASSEIKMRANTSEVGKTGFVVDQKKRTQIWSMESENISQTAGALMESAASSSSDVFTSATHLDHVKPMFKLLWSPILAAFSVGLQDCDDAEISQLCLGGIQCAIRISCIFGFSLERNAFVQALARFTLLTDNSNVTEIKAKNIDTIKTLISIAHSDGNYLSSSWLEIMKCISQLEFARCVGGLSAGSLISAASSKALSIAENGTSKGPSEGEASLSEANSQSVIVAVDRIFTGSKNLDGDAIVDFIKALCQVSRDEISSEPKPRMFSLIKLVEISYYNMKRIRLEWSRIWAVLGDHFNDVGCHETQNVSFFAVDSLKQLSFKFLEKGELDNFHFQKDFLRPFEYIVKNNKSTQIRDMVVRCLAQMVQSKARNIKSGWKNIFATFTIAAGDEDSAVVSLSFQSIIHIVESMLEDTKGITVVDFFQDCIKCLSEYACNVLFPEIAMEALQLVRKCASFVAERGGKFLLSSEESEDRDRVWMRGWFPILFELSCVMNRSKLDIRTRSLTILFEVVKNYGGHFQTHWWKDLFKVIFRIFDVGKIDDERSLHQNEWIDTTCNHALCATTDVFNEFFKELSSILLVDLLSLYQWCISQDNDQLSKSAISCLKTLVVTNEKLIDQESEGLILRFLADVVSGTFAAAVTPSKNRVAIHLDVILTVKSVVFNRLKNNSSVISLIDDAYIRIVDSLVASHKSARELISSTEDRTLLPVLIKYETSSLTCCLQIIFEFYVDGSTGLNNKLLDILREAFAHYLSMTSKLQKDEWNSLLLVIFHHLYRVNDEKFTQVMPELYNHTCDILLSSPISNELKVIICKVMKRVGVCFQIVKKR</sequence>
<dbReference type="EMBL" id="CP045895">
    <property type="protein sequence ID" value="QQP48819.1"/>
    <property type="molecule type" value="Genomic_DNA"/>
</dbReference>
<dbReference type="InterPro" id="IPR015403">
    <property type="entry name" value="Mon2/Sec7/BIG1-like_HDS"/>
</dbReference>
<dbReference type="Pfam" id="PF01369">
    <property type="entry name" value="Sec7"/>
    <property type="match status" value="1"/>
</dbReference>
<dbReference type="SMART" id="SM00222">
    <property type="entry name" value="Sec7"/>
    <property type="match status" value="1"/>
</dbReference>
<gene>
    <name evidence="4" type="ORF">FKW44_009249</name>
</gene>
<dbReference type="PROSITE" id="PS50190">
    <property type="entry name" value="SEC7"/>
    <property type="match status" value="1"/>
</dbReference>
<dbReference type="CDD" id="cd00171">
    <property type="entry name" value="Sec7"/>
    <property type="match status" value="1"/>
</dbReference>
<dbReference type="AlphaFoldDB" id="A0A7T8K7C9"/>
<evidence type="ECO:0000256" key="2">
    <source>
        <dbReference type="ARBA" id="ARBA00022490"/>
    </source>
</evidence>
<dbReference type="FunFam" id="1.10.1000.11:FF:000003">
    <property type="entry name" value="Brefeldin A-inhibited guanine nucleotide-exchange protein 1"/>
    <property type="match status" value="1"/>
</dbReference>
<reference evidence="5" key="1">
    <citation type="submission" date="2021-01" db="EMBL/GenBank/DDBJ databases">
        <title>Caligus Genome Assembly.</title>
        <authorList>
            <person name="Gallardo-Escarate C."/>
        </authorList>
    </citation>
    <scope>NUCLEOTIDE SEQUENCE [LARGE SCALE GENOMIC DNA]</scope>
</reference>
<dbReference type="GO" id="GO:0032012">
    <property type="term" value="P:regulation of ARF protein signal transduction"/>
    <property type="evidence" value="ECO:0007669"/>
    <property type="project" value="InterPro"/>
</dbReference>
<dbReference type="GO" id="GO:0005085">
    <property type="term" value="F:guanyl-nucleotide exchange factor activity"/>
    <property type="evidence" value="ECO:0007669"/>
    <property type="project" value="InterPro"/>
</dbReference>
<dbReference type="Proteomes" id="UP000595437">
    <property type="component" value="Chromosome 6"/>
</dbReference>
<dbReference type="InterPro" id="IPR046455">
    <property type="entry name" value="Sec7/BIG1-like_C"/>
</dbReference>
<keyword evidence="5" id="KW-1185">Reference proteome</keyword>
<dbReference type="SUPFAM" id="SSF48425">
    <property type="entry name" value="Sec7 domain"/>
    <property type="match status" value="1"/>
</dbReference>
<evidence type="ECO:0000256" key="1">
    <source>
        <dbReference type="ARBA" id="ARBA00004496"/>
    </source>
</evidence>
<evidence type="ECO:0000259" key="3">
    <source>
        <dbReference type="PROSITE" id="PS50190"/>
    </source>
</evidence>
<organism evidence="4 5">
    <name type="scientific">Caligus rogercresseyi</name>
    <name type="common">Sea louse</name>
    <dbReference type="NCBI Taxonomy" id="217165"/>
    <lineage>
        <taxon>Eukaryota</taxon>
        <taxon>Metazoa</taxon>
        <taxon>Ecdysozoa</taxon>
        <taxon>Arthropoda</taxon>
        <taxon>Crustacea</taxon>
        <taxon>Multicrustacea</taxon>
        <taxon>Hexanauplia</taxon>
        <taxon>Copepoda</taxon>
        <taxon>Siphonostomatoida</taxon>
        <taxon>Caligidae</taxon>
        <taxon>Caligus</taxon>
    </lineage>
</organism>
<dbReference type="InterPro" id="IPR023394">
    <property type="entry name" value="Sec7_C_sf"/>
</dbReference>
<dbReference type="GO" id="GO:0005737">
    <property type="term" value="C:cytoplasm"/>
    <property type="evidence" value="ECO:0007669"/>
    <property type="project" value="UniProtKB-SubCell"/>
</dbReference>
<protein>
    <recommendedName>
        <fullName evidence="3">SEC7 domain-containing protein</fullName>
    </recommendedName>
</protein>
<feature type="non-terminal residue" evidence="4">
    <location>
        <position position="908"/>
    </location>
</feature>
<comment type="subcellular location">
    <subcellularLocation>
        <location evidence="1">Cytoplasm</location>
    </subcellularLocation>
</comment>
<dbReference type="SUPFAM" id="SSF48371">
    <property type="entry name" value="ARM repeat"/>
    <property type="match status" value="1"/>
</dbReference>
<keyword evidence="2" id="KW-0963">Cytoplasm</keyword>
<dbReference type="Pfam" id="PF09324">
    <property type="entry name" value="Sec7-like_HDS"/>
    <property type="match status" value="1"/>
</dbReference>
<evidence type="ECO:0000313" key="4">
    <source>
        <dbReference type="EMBL" id="QQP48819.1"/>
    </source>
</evidence>
<dbReference type="Gene3D" id="1.10.1000.11">
    <property type="entry name" value="Arf Nucleotide-binding Site Opener,domain 2"/>
    <property type="match status" value="1"/>
</dbReference>
<dbReference type="PANTHER" id="PTHR10663:SF375">
    <property type="entry name" value="LD29171P"/>
    <property type="match status" value="1"/>
</dbReference>
<dbReference type="Pfam" id="PF20252">
    <property type="entry name" value="BIG2_C"/>
    <property type="match status" value="1"/>
</dbReference>
<dbReference type="InterPro" id="IPR000904">
    <property type="entry name" value="Sec7_dom"/>
</dbReference>
<dbReference type="InterPro" id="IPR016024">
    <property type="entry name" value="ARM-type_fold"/>
</dbReference>
<feature type="non-terminal residue" evidence="4">
    <location>
        <position position="1"/>
    </location>
</feature>
<dbReference type="InterPro" id="IPR035999">
    <property type="entry name" value="Sec7_dom_sf"/>
</dbReference>
<feature type="domain" description="SEC7" evidence="3">
    <location>
        <begin position="1"/>
        <end position="85"/>
    </location>
</feature>
<name>A0A7T8K7C9_CALRO</name>
<evidence type="ECO:0000313" key="5">
    <source>
        <dbReference type="Proteomes" id="UP000595437"/>
    </source>
</evidence>
<dbReference type="PANTHER" id="PTHR10663">
    <property type="entry name" value="GUANYL-NUCLEOTIDE EXCHANGE FACTOR"/>
    <property type="match status" value="1"/>
</dbReference>
<accession>A0A7T8K7C9</accession>
<proteinExistence type="predicted"/>
<dbReference type="OrthoDB" id="18431at2759"/>